<dbReference type="EMBL" id="KL660703">
    <property type="protein sequence ID" value="KFA64083.1"/>
    <property type="molecule type" value="Genomic_DNA"/>
</dbReference>
<dbReference type="HOGENOM" id="CLU_1918452_0_0_1"/>
<protein>
    <submittedName>
        <fullName evidence="2">Uncharacterized protein</fullName>
    </submittedName>
</protein>
<name>A0A084QJE8_STAC4</name>
<evidence type="ECO:0000313" key="3">
    <source>
        <dbReference type="Proteomes" id="UP000028524"/>
    </source>
</evidence>
<keyword evidence="3" id="KW-1185">Reference proteome</keyword>
<gene>
    <name evidence="2" type="ORF">S40285_10443</name>
</gene>
<evidence type="ECO:0000256" key="1">
    <source>
        <dbReference type="SAM" id="MobiDB-lite"/>
    </source>
</evidence>
<dbReference type="AlphaFoldDB" id="A0A084QJE8"/>
<organism evidence="2 3">
    <name type="scientific">Stachybotrys chlorohalonatus (strain IBT 40285)</name>
    <dbReference type="NCBI Taxonomy" id="1283841"/>
    <lineage>
        <taxon>Eukaryota</taxon>
        <taxon>Fungi</taxon>
        <taxon>Dikarya</taxon>
        <taxon>Ascomycota</taxon>
        <taxon>Pezizomycotina</taxon>
        <taxon>Sordariomycetes</taxon>
        <taxon>Hypocreomycetidae</taxon>
        <taxon>Hypocreales</taxon>
        <taxon>Stachybotryaceae</taxon>
        <taxon>Stachybotrys</taxon>
    </lineage>
</organism>
<accession>A0A084QJE8</accession>
<proteinExistence type="predicted"/>
<feature type="region of interest" description="Disordered" evidence="1">
    <location>
        <begin position="26"/>
        <end position="47"/>
    </location>
</feature>
<reference evidence="2 3" key="1">
    <citation type="journal article" date="2014" name="BMC Genomics">
        <title>Comparative genome sequencing reveals chemotype-specific gene clusters in the toxigenic black mold Stachybotrys.</title>
        <authorList>
            <person name="Semeiks J."/>
            <person name="Borek D."/>
            <person name="Otwinowski Z."/>
            <person name="Grishin N.V."/>
        </authorList>
    </citation>
    <scope>NUCLEOTIDE SEQUENCE [LARGE SCALE GENOMIC DNA]</scope>
    <source>
        <strain evidence="2 3">IBT 40285</strain>
    </source>
</reference>
<sequence length="132" mass="14771">MGVHIAGLQRSAAACKVHTVEYIGARSSAPAPLKQRPEPRAGERRLADDLGWERAEDRVIGRHRDWAALRNEPPWPRAPGVLGRRISWPGVRNSGVAQSDESQCFLRFWREGGRQVNASKRAKHEMNDGQAE</sequence>
<dbReference type="InParanoid" id="A0A084QJE8"/>
<dbReference type="Proteomes" id="UP000028524">
    <property type="component" value="Unassembled WGS sequence"/>
</dbReference>
<evidence type="ECO:0000313" key="2">
    <source>
        <dbReference type="EMBL" id="KFA64083.1"/>
    </source>
</evidence>
<feature type="compositionally biased region" description="Basic and acidic residues" evidence="1">
    <location>
        <begin position="35"/>
        <end position="47"/>
    </location>
</feature>